<dbReference type="SUPFAM" id="SSF144232">
    <property type="entry name" value="HIT/MYND zinc finger-like"/>
    <property type="match status" value="1"/>
</dbReference>
<proteinExistence type="predicted"/>
<dbReference type="Pfam" id="PF01753">
    <property type="entry name" value="zf-MYND"/>
    <property type="match status" value="1"/>
</dbReference>
<evidence type="ECO:0000313" key="7">
    <source>
        <dbReference type="EMBL" id="KAG2485976.1"/>
    </source>
</evidence>
<evidence type="ECO:0000256" key="1">
    <source>
        <dbReference type="ARBA" id="ARBA00022723"/>
    </source>
</evidence>
<comment type="caution">
    <text evidence="7">The sequence shown here is derived from an EMBL/GenBank/DDBJ whole genome shotgun (WGS) entry which is preliminary data.</text>
</comment>
<dbReference type="AlphaFoldDB" id="A0A835XPL3"/>
<protein>
    <recommendedName>
        <fullName evidence="6">MYND-type domain-containing protein</fullName>
    </recommendedName>
</protein>
<dbReference type="Proteomes" id="UP000612055">
    <property type="component" value="Unassembled WGS sequence"/>
</dbReference>
<evidence type="ECO:0000256" key="4">
    <source>
        <dbReference type="PROSITE-ProRule" id="PRU00134"/>
    </source>
</evidence>
<keyword evidence="1" id="KW-0479">Metal-binding</keyword>
<sequence length="913" mass="93372">MECAERQRRVHMSWRIEEEGQRSQELRAAKAALEQARQEMGYRSGGGRRPRVGPEAMQLRLRWLERCAAAGVPAWTLRLLRALPAPIAAACRTTASSDTLVIAVDISQLTVYSAGLCVTSYHEPLLNLLEEDYSTYATHIRTHAAPFTSADFLSALSRAASSAADLARHLQLPATQAHIATHRAANVPLAVSSATTAVGFTVFAGHSLLLASSLLQKEAYTAGPLPPLVPRLAAAVRDSQLPAGVARALMTCAALDSTAVPGQGGGGAGSTGPEAQTAGVPVWPAVPDSVRALAVLTETATLWKQAGVGPGPGAGCNLEDACGPGSFAHHSNTLMASLARAAARTAEAMCRLSRGEGLAGAYTPEQRRRLFRSKTCWSHLLPPPSPAALEELPHWMEGATTANLATTLVDGVQRLFWTAAGTWCEPLTASHHEALAASLHRSGLAASLDHALRLAFAAADRAAAPGASERDRRLAEAQDCLLLSACDLLSVLTPPCGSPAAFDVGGVALTFAKRASLVARGLEAGAAAGGGPTGAVPACLRRGPRDSSPRSLAALLGRCGAVLKGAAGPASGGGAPEGELEAYFFQAASRLAAQLGADAAGCELVSASSVPPPAVQARLYAGPALAECLAHVSALCSTPGSLAPARLLACQPHRLIAAACKLLLAWRSAAHPSLSARVRRWLLVPTGGREEAAGCGGSSVADAPEGTGESGPEAETAGAEAEQGCLAQAWGEGWRSYDGWRLADGSSFPLPLLRLARGGGASGRGAEGEAGADAACRSGAMELLAWAESVEAGGSPPPPQLPEGLILDPGDASSPEALRAAAAVLQSTLPPPLAAPPEGRALPKLRVCGFTGCASFGGRSEGGLALRQCGGCRAVRYCGPGCQRAHWREGHRGECGALAEAAEVLTRASGAGV</sequence>
<reference evidence="7" key="1">
    <citation type="journal article" date="2020" name="bioRxiv">
        <title>Comparative genomics of Chlamydomonas.</title>
        <authorList>
            <person name="Craig R.J."/>
            <person name="Hasan A.R."/>
            <person name="Ness R.W."/>
            <person name="Keightley P.D."/>
        </authorList>
    </citation>
    <scope>NUCLEOTIDE SEQUENCE</scope>
    <source>
        <strain evidence="7">CCAP 11/70</strain>
    </source>
</reference>
<evidence type="ECO:0000259" key="6">
    <source>
        <dbReference type="PROSITE" id="PS50865"/>
    </source>
</evidence>
<dbReference type="Gene3D" id="6.10.140.2220">
    <property type="match status" value="1"/>
</dbReference>
<dbReference type="GO" id="GO:0008270">
    <property type="term" value="F:zinc ion binding"/>
    <property type="evidence" value="ECO:0007669"/>
    <property type="project" value="UniProtKB-KW"/>
</dbReference>
<evidence type="ECO:0000313" key="8">
    <source>
        <dbReference type="Proteomes" id="UP000612055"/>
    </source>
</evidence>
<organism evidence="7 8">
    <name type="scientific">Edaphochlamys debaryana</name>
    <dbReference type="NCBI Taxonomy" id="47281"/>
    <lineage>
        <taxon>Eukaryota</taxon>
        <taxon>Viridiplantae</taxon>
        <taxon>Chlorophyta</taxon>
        <taxon>core chlorophytes</taxon>
        <taxon>Chlorophyceae</taxon>
        <taxon>CS clade</taxon>
        <taxon>Chlamydomonadales</taxon>
        <taxon>Chlamydomonadales incertae sedis</taxon>
        <taxon>Edaphochlamys</taxon>
    </lineage>
</organism>
<evidence type="ECO:0000256" key="5">
    <source>
        <dbReference type="SAM" id="MobiDB-lite"/>
    </source>
</evidence>
<dbReference type="EMBL" id="JAEHOE010000119">
    <property type="protein sequence ID" value="KAG2485976.1"/>
    <property type="molecule type" value="Genomic_DNA"/>
</dbReference>
<evidence type="ECO:0000256" key="2">
    <source>
        <dbReference type="ARBA" id="ARBA00022771"/>
    </source>
</evidence>
<accession>A0A835XPL3</accession>
<dbReference type="PROSITE" id="PS50865">
    <property type="entry name" value="ZF_MYND_2"/>
    <property type="match status" value="1"/>
</dbReference>
<name>A0A835XPL3_9CHLO</name>
<dbReference type="InterPro" id="IPR002893">
    <property type="entry name" value="Znf_MYND"/>
</dbReference>
<keyword evidence="3" id="KW-0862">Zinc</keyword>
<keyword evidence="2 4" id="KW-0863">Zinc-finger</keyword>
<feature type="compositionally biased region" description="Low complexity" evidence="5">
    <location>
        <begin position="703"/>
        <end position="721"/>
    </location>
</feature>
<feature type="domain" description="MYND-type" evidence="6">
    <location>
        <begin position="853"/>
        <end position="895"/>
    </location>
</feature>
<feature type="region of interest" description="Disordered" evidence="5">
    <location>
        <begin position="689"/>
        <end position="721"/>
    </location>
</feature>
<dbReference type="OrthoDB" id="552275at2759"/>
<evidence type="ECO:0000256" key="3">
    <source>
        <dbReference type="ARBA" id="ARBA00022833"/>
    </source>
</evidence>
<gene>
    <name evidence="7" type="ORF">HYH03_015299</name>
</gene>
<keyword evidence="8" id="KW-1185">Reference proteome</keyword>